<dbReference type="SMART" id="SM01207">
    <property type="entry name" value="G3P_acyltransf"/>
    <property type="match status" value="1"/>
</dbReference>
<name>A0AAX0S4B2_9BACI</name>
<dbReference type="NCBIfam" id="TIGR00023">
    <property type="entry name" value="glycerol-3-phosphate 1-O-acyltransferase PlsY"/>
    <property type="match status" value="1"/>
</dbReference>
<keyword evidence="11" id="KW-0012">Acyltransferase</keyword>
<feature type="transmembrane region" description="Helical" evidence="10">
    <location>
        <begin position="159"/>
        <end position="175"/>
    </location>
</feature>
<feature type="transmembrane region" description="Helical" evidence="10">
    <location>
        <begin position="136"/>
        <end position="153"/>
    </location>
</feature>
<comment type="similarity">
    <text evidence="10">Belongs to the PlsY family.</text>
</comment>
<feature type="transmembrane region" description="Helical" evidence="10">
    <location>
        <begin position="6"/>
        <end position="27"/>
    </location>
</feature>
<dbReference type="GO" id="GO:0005886">
    <property type="term" value="C:plasma membrane"/>
    <property type="evidence" value="ECO:0007669"/>
    <property type="project" value="UniProtKB-SubCell"/>
</dbReference>
<dbReference type="PANTHER" id="PTHR30309:SF0">
    <property type="entry name" value="GLYCEROL-3-PHOSPHATE ACYLTRANSFERASE-RELATED"/>
    <property type="match status" value="1"/>
</dbReference>
<sequence>MLNIITLLSSYLIGSISFALVIGKLFYKTDIRGYGSGNLGATNTFRVLGKRAGTAVAIADILKGIGACLLPQIFNSTVSPILCGILVICGHAFPIFAGFKGGKAVATSAGVFIFLSPLGTCTAFIVFLISLLTSKYVSLSSILASISIVIYSFIFEDKLIIALSLFISLFVIILHRENIKRILKGTETKVGKKK</sequence>
<evidence type="ECO:0000256" key="7">
    <source>
        <dbReference type="ARBA" id="ARBA00023136"/>
    </source>
</evidence>
<keyword evidence="7 10" id="KW-0472">Membrane</keyword>
<comment type="catalytic activity">
    <reaction evidence="10">
        <text>an acyl phosphate + sn-glycerol 3-phosphate = a 1-acyl-sn-glycero-3-phosphate + phosphate</text>
        <dbReference type="Rhea" id="RHEA:34075"/>
        <dbReference type="ChEBI" id="CHEBI:43474"/>
        <dbReference type="ChEBI" id="CHEBI:57597"/>
        <dbReference type="ChEBI" id="CHEBI:57970"/>
        <dbReference type="ChEBI" id="CHEBI:59918"/>
        <dbReference type="EC" id="2.3.1.275"/>
    </reaction>
</comment>
<comment type="function">
    <text evidence="10">Catalyzes the transfer of an acyl group from acyl-phosphate (acyl-PO(4)) to glycerol-3-phosphate (G3P) to form lysophosphatidic acid (LPA). This enzyme utilizes acyl-phosphate as fatty acyl donor, but not acyl-CoA or acyl-ACP.</text>
</comment>
<evidence type="ECO:0000256" key="8">
    <source>
        <dbReference type="ARBA" id="ARBA00023209"/>
    </source>
</evidence>
<dbReference type="RefSeq" id="WP_098176161.1">
    <property type="nucleotide sequence ID" value="NZ_CP050509.1"/>
</dbReference>
<comment type="subunit">
    <text evidence="10">Probably interacts with PlsX.</text>
</comment>
<keyword evidence="3 10" id="KW-0808">Transferase</keyword>
<proteinExistence type="inferred from homology"/>
<dbReference type="GO" id="GO:0043772">
    <property type="term" value="F:acyl-phosphate glycerol-3-phosphate acyltransferase activity"/>
    <property type="evidence" value="ECO:0007669"/>
    <property type="project" value="UniProtKB-UniRule"/>
</dbReference>
<evidence type="ECO:0000256" key="4">
    <source>
        <dbReference type="ARBA" id="ARBA00022692"/>
    </source>
</evidence>
<feature type="transmembrane region" description="Helical" evidence="10">
    <location>
        <begin position="105"/>
        <end position="129"/>
    </location>
</feature>
<keyword evidence="5 10" id="KW-1133">Transmembrane helix</keyword>
<evidence type="ECO:0000256" key="1">
    <source>
        <dbReference type="ARBA" id="ARBA00022475"/>
    </source>
</evidence>
<keyword evidence="8 10" id="KW-0594">Phospholipid biosynthesis</keyword>
<evidence type="ECO:0000256" key="2">
    <source>
        <dbReference type="ARBA" id="ARBA00022516"/>
    </source>
</evidence>
<protein>
    <recommendedName>
        <fullName evidence="10">Glycerol-3-phosphate acyltransferase</fullName>
    </recommendedName>
    <alternativeName>
        <fullName evidence="10">Acyl-PO4 G3P acyltransferase</fullName>
    </alternativeName>
    <alternativeName>
        <fullName evidence="10">Acyl-phosphate--glycerol-3-phosphate acyltransferase</fullName>
    </alternativeName>
    <alternativeName>
        <fullName evidence="10">G3P acyltransferase</fullName>
        <shortName evidence="10">GPAT</shortName>
        <ecNumber evidence="10">2.3.1.275</ecNumber>
    </alternativeName>
    <alternativeName>
        <fullName evidence="10">Lysophosphatidic acid synthase</fullName>
        <shortName evidence="10">LPA synthase</shortName>
    </alternativeName>
</protein>
<evidence type="ECO:0000256" key="5">
    <source>
        <dbReference type="ARBA" id="ARBA00022989"/>
    </source>
</evidence>
<keyword evidence="6 10" id="KW-0443">Lipid metabolism</keyword>
<accession>A0AAX0S4B2</accession>
<feature type="transmembrane region" description="Helical" evidence="10">
    <location>
        <begin position="81"/>
        <end position="99"/>
    </location>
</feature>
<evidence type="ECO:0000313" key="11">
    <source>
        <dbReference type="EMBL" id="PEJ32960.1"/>
    </source>
</evidence>
<comment type="subcellular location">
    <subcellularLocation>
        <location evidence="10">Cell membrane</location>
        <topology evidence="10">Multi-pass membrane protein</topology>
    </subcellularLocation>
</comment>
<evidence type="ECO:0000256" key="3">
    <source>
        <dbReference type="ARBA" id="ARBA00022679"/>
    </source>
</evidence>
<dbReference type="Pfam" id="PF02660">
    <property type="entry name" value="G3P_acyltransf"/>
    <property type="match status" value="1"/>
</dbReference>
<dbReference type="EC" id="2.3.1.275" evidence="10"/>
<dbReference type="PANTHER" id="PTHR30309">
    <property type="entry name" value="INNER MEMBRANE PROTEIN YGIH"/>
    <property type="match status" value="1"/>
</dbReference>
<keyword evidence="4 10" id="KW-0812">Transmembrane</keyword>
<keyword evidence="9 10" id="KW-1208">Phospholipid metabolism</keyword>
<gene>
    <name evidence="10 11" type="primary">plsY</name>
    <name evidence="11" type="ORF">CN689_12805</name>
</gene>
<dbReference type="AlphaFoldDB" id="A0AAX0S4B2"/>
<comment type="caution">
    <text evidence="11">The sequence shown here is derived from an EMBL/GenBank/DDBJ whole genome shotgun (WGS) entry which is preliminary data.</text>
</comment>
<dbReference type="GO" id="GO:0008654">
    <property type="term" value="P:phospholipid biosynthetic process"/>
    <property type="evidence" value="ECO:0007669"/>
    <property type="project" value="UniProtKB-UniRule"/>
</dbReference>
<evidence type="ECO:0000256" key="6">
    <source>
        <dbReference type="ARBA" id="ARBA00023098"/>
    </source>
</evidence>
<dbReference type="EMBL" id="NUEQ01000021">
    <property type="protein sequence ID" value="PEJ32960.1"/>
    <property type="molecule type" value="Genomic_DNA"/>
</dbReference>
<organism evidence="11 12">
    <name type="scientific">Peribacillus butanolivorans</name>
    <dbReference type="NCBI Taxonomy" id="421767"/>
    <lineage>
        <taxon>Bacteria</taxon>
        <taxon>Bacillati</taxon>
        <taxon>Bacillota</taxon>
        <taxon>Bacilli</taxon>
        <taxon>Bacillales</taxon>
        <taxon>Bacillaceae</taxon>
        <taxon>Peribacillus</taxon>
    </lineage>
</organism>
<evidence type="ECO:0000256" key="9">
    <source>
        <dbReference type="ARBA" id="ARBA00023264"/>
    </source>
</evidence>
<dbReference type="Proteomes" id="UP000220106">
    <property type="component" value="Unassembled WGS sequence"/>
</dbReference>
<reference evidence="11 12" key="1">
    <citation type="submission" date="2017-09" db="EMBL/GenBank/DDBJ databases">
        <title>Large-scale bioinformatics analysis of Bacillus genomes uncovers conserved roles of natural products in bacterial physiology.</title>
        <authorList>
            <consortium name="Agbiome Team Llc"/>
            <person name="Bleich R.M."/>
            <person name="Kirk G.J."/>
            <person name="Santa Maria K.C."/>
            <person name="Allen S.E."/>
            <person name="Farag S."/>
            <person name="Shank E.A."/>
            <person name="Bowers A."/>
        </authorList>
    </citation>
    <scope>NUCLEOTIDE SEQUENCE [LARGE SCALE GENOMIC DNA]</scope>
    <source>
        <strain evidence="11 12">AFS003229</strain>
    </source>
</reference>
<dbReference type="HAMAP" id="MF_01043">
    <property type="entry name" value="PlsY"/>
    <property type="match status" value="1"/>
</dbReference>
<comment type="pathway">
    <text evidence="10">Lipid metabolism; phospholipid metabolism.</text>
</comment>
<keyword evidence="1 10" id="KW-1003">Cell membrane</keyword>
<evidence type="ECO:0000256" key="10">
    <source>
        <dbReference type="HAMAP-Rule" id="MF_01043"/>
    </source>
</evidence>
<keyword evidence="2 10" id="KW-0444">Lipid biosynthesis</keyword>
<evidence type="ECO:0000313" key="12">
    <source>
        <dbReference type="Proteomes" id="UP000220106"/>
    </source>
</evidence>
<dbReference type="InterPro" id="IPR003811">
    <property type="entry name" value="G3P_acylTferase_PlsY"/>
</dbReference>